<dbReference type="PANTHER" id="PTHR34461:SF2">
    <property type="entry name" value="EXPRESSED PROTEIN"/>
    <property type="match status" value="1"/>
</dbReference>
<evidence type="ECO:0000313" key="3">
    <source>
        <dbReference type="Proteomes" id="UP001472677"/>
    </source>
</evidence>
<dbReference type="PANTHER" id="PTHR34461">
    <property type="entry name" value="EXPRESSED PROTEIN"/>
    <property type="match status" value="1"/>
</dbReference>
<reference evidence="2 3" key="1">
    <citation type="journal article" date="2024" name="G3 (Bethesda)">
        <title>Genome assembly of Hibiscus sabdariffa L. provides insights into metabolisms of medicinal natural products.</title>
        <authorList>
            <person name="Kim T."/>
        </authorList>
    </citation>
    <scope>NUCLEOTIDE SEQUENCE [LARGE SCALE GENOMIC DNA]</scope>
    <source>
        <strain evidence="2">TK-2024</strain>
        <tissue evidence="2">Old leaves</tissue>
    </source>
</reference>
<dbReference type="Proteomes" id="UP001472677">
    <property type="component" value="Unassembled WGS sequence"/>
</dbReference>
<organism evidence="2 3">
    <name type="scientific">Hibiscus sabdariffa</name>
    <name type="common">roselle</name>
    <dbReference type="NCBI Taxonomy" id="183260"/>
    <lineage>
        <taxon>Eukaryota</taxon>
        <taxon>Viridiplantae</taxon>
        <taxon>Streptophyta</taxon>
        <taxon>Embryophyta</taxon>
        <taxon>Tracheophyta</taxon>
        <taxon>Spermatophyta</taxon>
        <taxon>Magnoliopsida</taxon>
        <taxon>eudicotyledons</taxon>
        <taxon>Gunneridae</taxon>
        <taxon>Pentapetalae</taxon>
        <taxon>rosids</taxon>
        <taxon>malvids</taxon>
        <taxon>Malvales</taxon>
        <taxon>Malvaceae</taxon>
        <taxon>Malvoideae</taxon>
        <taxon>Hibiscus</taxon>
    </lineage>
</organism>
<gene>
    <name evidence="2" type="ORF">V6N12_065227</name>
</gene>
<protein>
    <submittedName>
        <fullName evidence="2">Uncharacterized protein</fullName>
    </submittedName>
</protein>
<keyword evidence="3" id="KW-1185">Reference proteome</keyword>
<evidence type="ECO:0000313" key="2">
    <source>
        <dbReference type="EMBL" id="KAK8596747.1"/>
    </source>
</evidence>
<evidence type="ECO:0000256" key="1">
    <source>
        <dbReference type="SAM" id="MobiDB-lite"/>
    </source>
</evidence>
<dbReference type="EMBL" id="JBBPBM010000002">
    <property type="protein sequence ID" value="KAK8596747.1"/>
    <property type="molecule type" value="Genomic_DNA"/>
</dbReference>
<feature type="region of interest" description="Disordered" evidence="1">
    <location>
        <begin position="463"/>
        <end position="518"/>
    </location>
</feature>
<name>A0ABR2G828_9ROSI</name>
<comment type="caution">
    <text evidence="2">The sequence shown here is derived from an EMBL/GenBank/DDBJ whole genome shotgun (WGS) entry which is preliminary data.</text>
</comment>
<accession>A0ABR2G828</accession>
<sequence length="662" mass="73978">MELRSSTHLHFVNAIKGGSVNRDFHERPTFKNKGIYNLRDTVYSNQFPVVYLKDDLESSPTKFYGVKVEKLDFSLVTGIKIKSEPEASDSNCKSDGDERIQDLDDLGFGNLTLRQLKKACKRRKRKCSNLVGLNKETMETCPGVKHEFPNLSRKDDECDLGEPLVRLKSESYKRKQVNSTVTVSNDVVELPYPRKEPQYCSLNEVSYDYRGNMEPRCDGVSSWDIVKVDNQEIVSFESSDLSEFKKDDYITCTLSHCVSSDPMSPTEDYDDYRLVQVPETTIACGLETGSVLYPIEEPLCSVSNGVSCEYLEDVISKFVIPKLGASSSGSEIVKVGSPKIINYRCSGLQKFEQERYDVYALPCDIPQESVPPTKDCSVDLNESIESNSSEHEMAWQISSHDRTESLEMDNDDDLQCLENINEGSACFNESSSAHGRPLTSGLGPSSDDGLYRSSCLNPVRHSAPVSGHFPSPWKQSQLPDSVATDDDALDKPMASPVHPDYHQRKQQQQQPERLPSGRKSAIAFTQRQMRDIESLATKLTTELKSMKDIVMRKLHPESEAFAATAAKENSTEVKIAIESATKAEETARKWLSMMARDCNRFCKIMKLSEDNPAASGRVSHKEKKTTFADEAGEKLCHVKIFKHDMGAAASLQCGTEETEVAG</sequence>
<proteinExistence type="predicted"/>